<evidence type="ECO:0000256" key="1">
    <source>
        <dbReference type="ARBA" id="ARBA00003518"/>
    </source>
</evidence>
<keyword evidence="9 12" id="KW-0570">Pentose shunt</keyword>
<dbReference type="OrthoDB" id="9809101at2"/>
<feature type="active site" description="Schiff-base intermediate with substrate" evidence="12">
    <location>
        <position position="125"/>
    </location>
</feature>
<keyword evidence="7 12" id="KW-0963">Cytoplasm</keyword>
<evidence type="ECO:0000256" key="3">
    <source>
        <dbReference type="ARBA" id="ARBA00004857"/>
    </source>
</evidence>
<evidence type="ECO:0000313" key="14">
    <source>
        <dbReference type="EMBL" id="PWW48510.1"/>
    </source>
</evidence>
<organism evidence="14 15">
    <name type="scientific">Melaminivora alkalimesophila</name>
    <dbReference type="NCBI Taxonomy" id="1165852"/>
    <lineage>
        <taxon>Bacteria</taxon>
        <taxon>Pseudomonadati</taxon>
        <taxon>Pseudomonadota</taxon>
        <taxon>Betaproteobacteria</taxon>
        <taxon>Burkholderiales</taxon>
        <taxon>Comamonadaceae</taxon>
        <taxon>Melaminivora</taxon>
    </lineage>
</organism>
<accession>A0A317RJ51</accession>
<dbReference type="PROSITE" id="PS00958">
    <property type="entry name" value="TRANSALDOLASE_2"/>
    <property type="match status" value="1"/>
</dbReference>
<evidence type="ECO:0000256" key="12">
    <source>
        <dbReference type="HAMAP-Rule" id="MF_00492"/>
    </source>
</evidence>
<comment type="caution">
    <text evidence="14">The sequence shown here is derived from an EMBL/GenBank/DDBJ whole genome shotgun (WGS) entry which is preliminary data.</text>
</comment>
<evidence type="ECO:0000256" key="4">
    <source>
        <dbReference type="ARBA" id="ARBA00008012"/>
    </source>
</evidence>
<evidence type="ECO:0000256" key="8">
    <source>
        <dbReference type="ARBA" id="ARBA00022679"/>
    </source>
</evidence>
<dbReference type="Proteomes" id="UP000246483">
    <property type="component" value="Unassembled WGS sequence"/>
</dbReference>
<dbReference type="Pfam" id="PF00923">
    <property type="entry name" value="TAL_FSA"/>
    <property type="match status" value="1"/>
</dbReference>
<dbReference type="GO" id="GO:0006098">
    <property type="term" value="P:pentose-phosphate shunt"/>
    <property type="evidence" value="ECO:0007669"/>
    <property type="project" value="UniProtKB-UniRule"/>
</dbReference>
<dbReference type="NCBIfam" id="TIGR00874">
    <property type="entry name" value="talAB"/>
    <property type="match status" value="1"/>
</dbReference>
<keyword evidence="15" id="KW-1185">Reference proteome</keyword>
<comment type="similarity">
    <text evidence="4 12 13">Belongs to the transaldolase family. Type 1 subfamily.</text>
</comment>
<dbReference type="InterPro" id="IPR004730">
    <property type="entry name" value="Transaldolase_1"/>
</dbReference>
<comment type="subcellular location">
    <subcellularLocation>
        <location evidence="2 12">Cytoplasm</location>
    </subcellularLocation>
</comment>
<dbReference type="GO" id="GO:0005975">
    <property type="term" value="P:carbohydrate metabolic process"/>
    <property type="evidence" value="ECO:0007669"/>
    <property type="project" value="InterPro"/>
</dbReference>
<evidence type="ECO:0000256" key="2">
    <source>
        <dbReference type="ARBA" id="ARBA00004496"/>
    </source>
</evidence>
<dbReference type="EMBL" id="QGUB01000001">
    <property type="protein sequence ID" value="PWW48510.1"/>
    <property type="molecule type" value="Genomic_DNA"/>
</dbReference>
<dbReference type="InterPro" id="IPR013785">
    <property type="entry name" value="Aldolase_TIM"/>
</dbReference>
<dbReference type="PANTHER" id="PTHR10683:SF18">
    <property type="entry name" value="TRANSALDOLASE"/>
    <property type="match status" value="1"/>
</dbReference>
<proteinExistence type="inferred from homology"/>
<evidence type="ECO:0000256" key="10">
    <source>
        <dbReference type="ARBA" id="ARBA00023270"/>
    </source>
</evidence>
<comment type="pathway">
    <text evidence="3 12 13">Carbohydrate degradation; pentose phosphate pathway; D-glyceraldehyde 3-phosphate and beta-D-fructose 6-phosphate from D-ribose 5-phosphate and D-xylulose 5-phosphate (non-oxidative stage): step 2/3.</text>
</comment>
<dbReference type="EC" id="2.2.1.2" evidence="6 12"/>
<evidence type="ECO:0000256" key="6">
    <source>
        <dbReference type="ARBA" id="ARBA00013151"/>
    </source>
</evidence>
<evidence type="ECO:0000256" key="11">
    <source>
        <dbReference type="ARBA" id="ARBA00048810"/>
    </source>
</evidence>
<evidence type="ECO:0000256" key="9">
    <source>
        <dbReference type="ARBA" id="ARBA00023126"/>
    </source>
</evidence>
<evidence type="ECO:0000256" key="13">
    <source>
        <dbReference type="RuleBase" id="RU004155"/>
    </source>
</evidence>
<dbReference type="InterPro" id="IPR018225">
    <property type="entry name" value="Transaldolase_AS"/>
</dbReference>
<dbReference type="HAMAP" id="MF_00492">
    <property type="entry name" value="Transaldolase_1"/>
    <property type="match status" value="1"/>
</dbReference>
<dbReference type="Gene3D" id="3.20.20.70">
    <property type="entry name" value="Aldolase class I"/>
    <property type="match status" value="1"/>
</dbReference>
<comment type="function">
    <text evidence="1 12 13">Transaldolase is important for the balance of metabolites in the pentose-phosphate pathway.</text>
</comment>
<dbReference type="InterPro" id="IPR001585">
    <property type="entry name" value="TAL/FSA"/>
</dbReference>
<dbReference type="UniPathway" id="UPA00115">
    <property type="reaction ID" value="UER00414"/>
</dbReference>
<dbReference type="RefSeq" id="WP_110011865.1">
    <property type="nucleotide sequence ID" value="NZ_QGUB01000001.1"/>
</dbReference>
<sequence length="318" mass="34908">MNQLDALRQFTTVVADTGDFHQLAQFRPQDATTNPSLILKAVQKPEYAPLLRECVAQGRGRPIDELMDRLIVRFGCEILQLIPGRVSTEVDARLSFDTDATVARAERIVEMYQAEGVDTARVLIKIAATWEGIEAARLLERRGIHTNLTLLFAFCQAVACGQARVQLISPFVGRIYDWYKKQAGSTWDEAAMAGANDPGVQSVRAIYQHYKHFGIATEVMGASFRNVGQILALAGCDLLTISPELMAELQASDAPVERVLDPQAARGLRLEAVHYDEAGFRYALNQDAMATEKLAEGIRAFAADAGKLEQLMQAALAA</sequence>
<evidence type="ECO:0000313" key="15">
    <source>
        <dbReference type="Proteomes" id="UP000246483"/>
    </source>
</evidence>
<dbReference type="PROSITE" id="PS01054">
    <property type="entry name" value="TRANSALDOLASE_1"/>
    <property type="match status" value="1"/>
</dbReference>
<comment type="subunit">
    <text evidence="5">Homodimer.</text>
</comment>
<keyword evidence="10 12" id="KW-0704">Schiff base</keyword>
<gene>
    <name evidence="12" type="primary">tal</name>
    <name evidence="14" type="ORF">DFR36_10112</name>
</gene>
<reference evidence="14 15" key="1">
    <citation type="submission" date="2018-05" db="EMBL/GenBank/DDBJ databases">
        <title>Genomic Encyclopedia of Type Strains, Phase IV (KMG-IV): sequencing the most valuable type-strain genomes for metagenomic binning, comparative biology and taxonomic classification.</title>
        <authorList>
            <person name="Goeker M."/>
        </authorList>
    </citation>
    <scope>NUCLEOTIDE SEQUENCE [LARGE SCALE GENOMIC DNA]</scope>
    <source>
        <strain evidence="14 15">DSM 26006</strain>
    </source>
</reference>
<evidence type="ECO:0000256" key="7">
    <source>
        <dbReference type="ARBA" id="ARBA00022490"/>
    </source>
</evidence>
<name>A0A317RJ51_9BURK</name>
<dbReference type="PANTHER" id="PTHR10683">
    <property type="entry name" value="TRANSALDOLASE"/>
    <property type="match status" value="1"/>
</dbReference>
<comment type="catalytic activity">
    <reaction evidence="11 12 13">
        <text>D-sedoheptulose 7-phosphate + D-glyceraldehyde 3-phosphate = D-erythrose 4-phosphate + beta-D-fructose 6-phosphate</text>
        <dbReference type="Rhea" id="RHEA:17053"/>
        <dbReference type="ChEBI" id="CHEBI:16897"/>
        <dbReference type="ChEBI" id="CHEBI:57483"/>
        <dbReference type="ChEBI" id="CHEBI:57634"/>
        <dbReference type="ChEBI" id="CHEBI:59776"/>
        <dbReference type="EC" id="2.2.1.2"/>
    </reaction>
</comment>
<keyword evidence="8 12" id="KW-0808">Transferase</keyword>
<dbReference type="SUPFAM" id="SSF51569">
    <property type="entry name" value="Aldolase"/>
    <property type="match status" value="1"/>
</dbReference>
<protein>
    <recommendedName>
        <fullName evidence="6 12">Transaldolase</fullName>
        <ecNumber evidence="6 12">2.2.1.2</ecNumber>
    </recommendedName>
</protein>
<dbReference type="FunFam" id="3.20.20.70:FF:000002">
    <property type="entry name" value="Transaldolase"/>
    <property type="match status" value="1"/>
</dbReference>
<dbReference type="GO" id="GO:0005737">
    <property type="term" value="C:cytoplasm"/>
    <property type="evidence" value="ECO:0007669"/>
    <property type="project" value="UniProtKB-SubCell"/>
</dbReference>
<dbReference type="CDD" id="cd00957">
    <property type="entry name" value="Transaldolase_TalAB"/>
    <property type="match status" value="1"/>
</dbReference>
<dbReference type="GO" id="GO:0004801">
    <property type="term" value="F:transaldolase activity"/>
    <property type="evidence" value="ECO:0007669"/>
    <property type="project" value="UniProtKB-UniRule"/>
</dbReference>
<evidence type="ECO:0000256" key="5">
    <source>
        <dbReference type="ARBA" id="ARBA00011738"/>
    </source>
</evidence>
<dbReference type="AlphaFoldDB" id="A0A317RJ51"/>